<proteinExistence type="predicted"/>
<dbReference type="GO" id="GO:0006260">
    <property type="term" value="P:DNA replication"/>
    <property type="evidence" value="ECO:0007669"/>
    <property type="project" value="TreeGrafter"/>
</dbReference>
<dbReference type="Pfam" id="PF21530">
    <property type="entry name" value="Pif1_2B_dom"/>
    <property type="match status" value="1"/>
</dbReference>
<reference evidence="2" key="2">
    <citation type="submission" date="2015-06" db="UniProtKB">
        <authorList>
            <consortium name="EnsemblPlants"/>
        </authorList>
    </citation>
    <scope>IDENTIFICATION</scope>
</reference>
<sequence>GLAGEPNDGDALITIPDEFLIKDSDDPIASISKEIYGDATTLQQNKDPKFFQERAILCPTNEDVNQINQHMLDELEGDERIYLSSDSIDPSDTGSVNDQALTPEFLNTIKASGLPNHNLRLKIGCPVMLLRNIDHDGGLMNGTRLQIIDMYEFCVKARVITGTQVGKIILLPRLSITPSDKKLPFKMRRRQLPIAVAFAITINKSQGQSLSEVGIFLPRPVFSHGQLYVAISRVTSKKGLKILIVDEDGKPQKQTKNIVFKEIFQNL</sequence>
<evidence type="ECO:0000313" key="2">
    <source>
        <dbReference type="EnsemblPlants" id="Bo03441s010.1"/>
    </source>
</evidence>
<keyword evidence="3" id="KW-1185">Reference proteome</keyword>
<dbReference type="InterPro" id="IPR027417">
    <property type="entry name" value="P-loop_NTPase"/>
</dbReference>
<dbReference type="OMA" id="ERKFSNW"/>
<feature type="domain" description="DNA helicase Pif1-like 2B" evidence="1">
    <location>
        <begin position="104"/>
        <end position="149"/>
    </location>
</feature>
<dbReference type="eggNOG" id="KOG0987">
    <property type="taxonomic scope" value="Eukaryota"/>
</dbReference>
<accession>A0A0D2ZWP8</accession>
<dbReference type="Gene3D" id="2.30.30.940">
    <property type="match status" value="1"/>
</dbReference>
<name>A0A0D2ZWP8_BRAOL</name>
<organism evidence="2 3">
    <name type="scientific">Brassica oleracea var. oleracea</name>
    <dbReference type="NCBI Taxonomy" id="109376"/>
    <lineage>
        <taxon>Eukaryota</taxon>
        <taxon>Viridiplantae</taxon>
        <taxon>Streptophyta</taxon>
        <taxon>Embryophyta</taxon>
        <taxon>Tracheophyta</taxon>
        <taxon>Spermatophyta</taxon>
        <taxon>Magnoliopsida</taxon>
        <taxon>eudicotyledons</taxon>
        <taxon>Gunneridae</taxon>
        <taxon>Pentapetalae</taxon>
        <taxon>rosids</taxon>
        <taxon>malvids</taxon>
        <taxon>Brassicales</taxon>
        <taxon>Brassicaceae</taxon>
        <taxon>Brassiceae</taxon>
        <taxon>Brassica</taxon>
    </lineage>
</organism>
<dbReference type="Proteomes" id="UP000032141">
    <property type="component" value="Unassembled WGS sequence"/>
</dbReference>
<dbReference type="STRING" id="109376.A0A0D2ZWP8"/>
<dbReference type="HOGENOM" id="CLU_001324_14_0_1"/>
<dbReference type="EnsemblPlants" id="Bo03441s010.1">
    <property type="protein sequence ID" value="Bo03441s010.1"/>
    <property type="gene ID" value="Bo03441s010"/>
</dbReference>
<dbReference type="CDD" id="cd18809">
    <property type="entry name" value="SF1_C_RecD"/>
    <property type="match status" value="1"/>
</dbReference>
<evidence type="ECO:0000259" key="1">
    <source>
        <dbReference type="Pfam" id="PF21530"/>
    </source>
</evidence>
<dbReference type="InterPro" id="IPR049163">
    <property type="entry name" value="Pif1-like_2B_dom"/>
</dbReference>
<protein>
    <submittedName>
        <fullName evidence="2">ATP-dependent DNA helicase</fullName>
    </submittedName>
</protein>
<dbReference type="FunFam" id="3.40.50.300:FF:002884">
    <property type="entry name" value="ATP-dependent DNA helicase"/>
    <property type="match status" value="1"/>
</dbReference>
<dbReference type="PANTHER" id="PTHR23274">
    <property type="entry name" value="DNA HELICASE-RELATED"/>
    <property type="match status" value="1"/>
</dbReference>
<dbReference type="SUPFAM" id="SSF52540">
    <property type="entry name" value="P-loop containing nucleoside triphosphate hydrolases"/>
    <property type="match status" value="1"/>
</dbReference>
<dbReference type="Gene3D" id="3.40.50.300">
    <property type="entry name" value="P-loop containing nucleotide triphosphate hydrolases"/>
    <property type="match status" value="1"/>
</dbReference>
<dbReference type="AlphaFoldDB" id="A0A0D2ZWP8"/>
<dbReference type="GO" id="GO:0005657">
    <property type="term" value="C:replication fork"/>
    <property type="evidence" value="ECO:0007669"/>
    <property type="project" value="TreeGrafter"/>
</dbReference>
<dbReference type="Gramene" id="Bo03441s010.1">
    <property type="protein sequence ID" value="Bo03441s010.1"/>
    <property type="gene ID" value="Bo03441s010"/>
</dbReference>
<evidence type="ECO:0000313" key="3">
    <source>
        <dbReference type="Proteomes" id="UP000032141"/>
    </source>
</evidence>
<reference evidence="2" key="1">
    <citation type="journal article" date="2014" name="Genome Biol.">
        <title>Transcriptome and methylome profiling reveals relics of genome dominance in the mesopolyploid Brassica oleracea.</title>
        <authorList>
            <person name="Parkin I.A."/>
            <person name="Koh C."/>
            <person name="Tang H."/>
            <person name="Robinson S.J."/>
            <person name="Kagale S."/>
            <person name="Clarke W.E."/>
            <person name="Town C.D."/>
            <person name="Nixon J."/>
            <person name="Krishnakumar V."/>
            <person name="Bidwell S.L."/>
            <person name="Denoeud F."/>
            <person name="Belcram H."/>
            <person name="Links M.G."/>
            <person name="Just J."/>
            <person name="Clarke C."/>
            <person name="Bender T."/>
            <person name="Huebert T."/>
            <person name="Mason A.S."/>
            <person name="Pires J.C."/>
            <person name="Barker G."/>
            <person name="Moore J."/>
            <person name="Walley P.G."/>
            <person name="Manoli S."/>
            <person name="Batley J."/>
            <person name="Edwards D."/>
            <person name="Nelson M.N."/>
            <person name="Wang X."/>
            <person name="Paterson A.H."/>
            <person name="King G."/>
            <person name="Bancroft I."/>
            <person name="Chalhoub B."/>
            <person name="Sharpe A.G."/>
        </authorList>
    </citation>
    <scope>NUCLEOTIDE SEQUENCE [LARGE SCALE GENOMIC DNA]</scope>
    <source>
        <strain evidence="2">cv. TO1000</strain>
    </source>
</reference>
<dbReference type="PANTHER" id="PTHR23274:SF48">
    <property type="entry name" value="ATP-DEPENDENT DNA HELICASE"/>
    <property type="match status" value="1"/>
</dbReference>